<evidence type="ECO:0000313" key="3">
    <source>
        <dbReference type="Proteomes" id="UP000623467"/>
    </source>
</evidence>
<organism evidence="2 3">
    <name type="scientific">Mycena sanguinolenta</name>
    <dbReference type="NCBI Taxonomy" id="230812"/>
    <lineage>
        <taxon>Eukaryota</taxon>
        <taxon>Fungi</taxon>
        <taxon>Dikarya</taxon>
        <taxon>Basidiomycota</taxon>
        <taxon>Agaricomycotina</taxon>
        <taxon>Agaricomycetes</taxon>
        <taxon>Agaricomycetidae</taxon>
        <taxon>Agaricales</taxon>
        <taxon>Marasmiineae</taxon>
        <taxon>Mycenaceae</taxon>
        <taxon>Mycena</taxon>
    </lineage>
</organism>
<evidence type="ECO:0000256" key="1">
    <source>
        <dbReference type="SAM" id="MobiDB-lite"/>
    </source>
</evidence>
<protein>
    <submittedName>
        <fullName evidence="2">Uncharacterized protein</fullName>
    </submittedName>
</protein>
<dbReference type="OrthoDB" id="2367685at2759"/>
<feature type="compositionally biased region" description="Polar residues" evidence="1">
    <location>
        <begin position="1"/>
        <end position="24"/>
    </location>
</feature>
<gene>
    <name evidence="2" type="ORF">MSAN_02341600</name>
</gene>
<reference evidence="2" key="1">
    <citation type="submission" date="2020-05" db="EMBL/GenBank/DDBJ databases">
        <title>Mycena genomes resolve the evolution of fungal bioluminescence.</title>
        <authorList>
            <person name="Tsai I.J."/>
        </authorList>
    </citation>
    <scope>NUCLEOTIDE SEQUENCE</scope>
    <source>
        <strain evidence="2">160909Yilan</strain>
    </source>
</reference>
<dbReference type="Proteomes" id="UP000623467">
    <property type="component" value="Unassembled WGS sequence"/>
</dbReference>
<evidence type="ECO:0000313" key="2">
    <source>
        <dbReference type="EMBL" id="KAF7335308.1"/>
    </source>
</evidence>
<name>A0A8H7CH70_9AGAR</name>
<accession>A0A8H7CH70</accession>
<proteinExistence type="predicted"/>
<dbReference type="AlphaFoldDB" id="A0A8H7CH70"/>
<feature type="region of interest" description="Disordered" evidence="1">
    <location>
        <begin position="1"/>
        <end position="63"/>
    </location>
</feature>
<comment type="caution">
    <text evidence="2">The sequence shown here is derived from an EMBL/GenBank/DDBJ whole genome shotgun (WGS) entry which is preliminary data.</text>
</comment>
<keyword evidence="3" id="KW-1185">Reference proteome</keyword>
<sequence length="136" mass="14722">MDSKSPTNTSAPVHRSGSSETLPQYTPGAENRRSSLEQDAAPLHVDRDSTPPPIAGPSSKRGFLGKLKDKMVVSKADLEAERQRKELEKQQYLARVAKRREEVDAEIQKTGGANFTVGPRLDENVAMALVGAGVIP</sequence>
<dbReference type="EMBL" id="JACAZH010000041">
    <property type="protein sequence ID" value="KAF7335308.1"/>
    <property type="molecule type" value="Genomic_DNA"/>
</dbReference>